<evidence type="ECO:0000256" key="6">
    <source>
        <dbReference type="SAM" id="MobiDB-lite"/>
    </source>
</evidence>
<dbReference type="InterPro" id="IPR047150">
    <property type="entry name" value="SGT"/>
</dbReference>
<keyword evidence="4" id="KW-0238">DNA-binding</keyword>
<dbReference type="Gene3D" id="1.20.5.420">
    <property type="entry name" value="Immunoglobulin FC, subunit C"/>
    <property type="match status" value="1"/>
</dbReference>
<dbReference type="GO" id="GO:0060090">
    <property type="term" value="F:molecular adaptor activity"/>
    <property type="evidence" value="ECO:0007669"/>
    <property type="project" value="TreeGrafter"/>
</dbReference>
<dbReference type="InterPro" id="IPR011990">
    <property type="entry name" value="TPR-like_helical_dom_sf"/>
</dbReference>
<feature type="compositionally biased region" description="Low complexity" evidence="6">
    <location>
        <begin position="744"/>
        <end position="764"/>
    </location>
</feature>
<evidence type="ECO:0000256" key="4">
    <source>
        <dbReference type="ARBA" id="ARBA00023125"/>
    </source>
</evidence>
<dbReference type="Pfam" id="PF03184">
    <property type="entry name" value="DDE_1"/>
    <property type="match status" value="1"/>
</dbReference>
<dbReference type="InterPro" id="IPR019734">
    <property type="entry name" value="TPR_rpt"/>
</dbReference>
<keyword evidence="3 5" id="KW-0802">TPR repeat</keyword>
<name>A0A1S9DJ37_ASPOZ</name>
<dbReference type="SUPFAM" id="SSF48452">
    <property type="entry name" value="TPR-like"/>
    <property type="match status" value="1"/>
</dbReference>
<protein>
    <submittedName>
        <fullName evidence="8">CENP-B protein</fullName>
    </submittedName>
</protein>
<evidence type="ECO:0000313" key="9">
    <source>
        <dbReference type="Proteomes" id="UP000190312"/>
    </source>
</evidence>
<evidence type="ECO:0000256" key="3">
    <source>
        <dbReference type="ARBA" id="ARBA00022803"/>
    </source>
</evidence>
<dbReference type="GO" id="GO:0072380">
    <property type="term" value="C:TRC complex"/>
    <property type="evidence" value="ECO:0007669"/>
    <property type="project" value="TreeGrafter"/>
</dbReference>
<dbReference type="GO" id="GO:0003677">
    <property type="term" value="F:DNA binding"/>
    <property type="evidence" value="ECO:0007669"/>
    <property type="project" value="UniProtKB-KW"/>
</dbReference>
<dbReference type="SMART" id="SM00028">
    <property type="entry name" value="TPR"/>
    <property type="match status" value="3"/>
</dbReference>
<dbReference type="FunFam" id="1.20.5.420:FF:000005">
    <property type="entry name" value="Hsc70 cochaperone (SGT), putative"/>
    <property type="match status" value="1"/>
</dbReference>
<dbReference type="Gene3D" id="1.25.40.10">
    <property type="entry name" value="Tetratricopeptide repeat domain"/>
    <property type="match status" value="1"/>
</dbReference>
<feature type="repeat" description="TPR" evidence="5">
    <location>
        <begin position="689"/>
        <end position="722"/>
    </location>
</feature>
<evidence type="ECO:0000256" key="2">
    <source>
        <dbReference type="ARBA" id="ARBA00022737"/>
    </source>
</evidence>
<dbReference type="Pfam" id="PF13181">
    <property type="entry name" value="TPR_8"/>
    <property type="match status" value="2"/>
</dbReference>
<dbReference type="SMART" id="SM00674">
    <property type="entry name" value="CENPB"/>
    <property type="match status" value="1"/>
</dbReference>
<comment type="similarity">
    <text evidence="1">Belongs to the SGT family.</text>
</comment>
<feature type="region of interest" description="Disordered" evidence="6">
    <location>
        <begin position="598"/>
        <end position="626"/>
    </location>
</feature>
<evidence type="ECO:0000256" key="1">
    <source>
        <dbReference type="ARBA" id="ARBA00008175"/>
    </source>
</evidence>
<dbReference type="GO" id="GO:0006620">
    <property type="term" value="P:post-translational protein targeting to endoplasmic reticulum membrane"/>
    <property type="evidence" value="ECO:0007669"/>
    <property type="project" value="TreeGrafter"/>
</dbReference>
<dbReference type="EMBL" id="MKZY01000005">
    <property type="protein sequence ID" value="OOO09060.1"/>
    <property type="molecule type" value="Genomic_DNA"/>
</dbReference>
<gene>
    <name evidence="8" type="ORF">OAory_01103560</name>
</gene>
<dbReference type="PROSITE" id="PS51253">
    <property type="entry name" value="HTH_CENPB"/>
    <property type="match status" value="1"/>
</dbReference>
<dbReference type="OrthoDB" id="2335338at2759"/>
<dbReference type="VEuPathDB" id="FungiDB:AO090038000562"/>
<dbReference type="PROSITE" id="PS50005">
    <property type="entry name" value="TPR"/>
    <property type="match status" value="2"/>
</dbReference>
<dbReference type="Proteomes" id="UP000190312">
    <property type="component" value="Unassembled WGS sequence"/>
</dbReference>
<dbReference type="FunFam" id="1.25.40.10:FF:000207">
    <property type="entry name" value="Small glutamine-rich tetratricopeptide repeat-containing protein"/>
    <property type="match status" value="1"/>
</dbReference>
<dbReference type="PANTHER" id="PTHR45831:SF2">
    <property type="entry name" value="LD24721P"/>
    <property type="match status" value="1"/>
</dbReference>
<evidence type="ECO:0000313" key="8">
    <source>
        <dbReference type="EMBL" id="OOO09060.1"/>
    </source>
</evidence>
<organism evidence="8 9">
    <name type="scientific">Aspergillus oryzae</name>
    <name type="common">Yellow koji mold</name>
    <dbReference type="NCBI Taxonomy" id="5062"/>
    <lineage>
        <taxon>Eukaryota</taxon>
        <taxon>Fungi</taxon>
        <taxon>Dikarya</taxon>
        <taxon>Ascomycota</taxon>
        <taxon>Pezizomycotina</taxon>
        <taxon>Eurotiomycetes</taxon>
        <taxon>Eurotiomycetidae</taxon>
        <taxon>Eurotiales</taxon>
        <taxon>Aspergillaceae</taxon>
        <taxon>Aspergillus</taxon>
        <taxon>Aspergillus subgen. Circumdati</taxon>
    </lineage>
</organism>
<feature type="compositionally biased region" description="Low complexity" evidence="6">
    <location>
        <begin position="599"/>
        <end position="610"/>
    </location>
</feature>
<feature type="region of interest" description="Disordered" evidence="6">
    <location>
        <begin position="734"/>
        <end position="764"/>
    </location>
</feature>
<dbReference type="GO" id="GO:0016020">
    <property type="term" value="C:membrane"/>
    <property type="evidence" value="ECO:0007669"/>
    <property type="project" value="TreeGrafter"/>
</dbReference>
<comment type="caution">
    <text evidence="8">The sequence shown here is derived from an EMBL/GenBank/DDBJ whole genome shotgun (WGS) entry which is preliminary data.</text>
</comment>
<feature type="region of interest" description="Disordered" evidence="6">
    <location>
        <begin position="355"/>
        <end position="378"/>
    </location>
</feature>
<dbReference type="PANTHER" id="PTHR45831">
    <property type="entry name" value="LD24721P"/>
    <property type="match status" value="1"/>
</dbReference>
<proteinExistence type="inferred from homology"/>
<accession>A0A1S9DJ37</accession>
<dbReference type="Pfam" id="PF03221">
    <property type="entry name" value="HTH_Tnp_Tc5"/>
    <property type="match status" value="1"/>
</dbReference>
<dbReference type="InterPro" id="IPR004875">
    <property type="entry name" value="DDE_SF_endonuclease_dom"/>
</dbReference>
<dbReference type="AlphaFoldDB" id="A0A1S9DJ37"/>
<dbReference type="Pfam" id="PF16546">
    <property type="entry name" value="SGTA_dimer"/>
    <property type="match status" value="1"/>
</dbReference>
<evidence type="ECO:0000256" key="5">
    <source>
        <dbReference type="PROSITE-ProRule" id="PRU00339"/>
    </source>
</evidence>
<sequence>MPDSYSDIEIRIVQACTIAQGQKKPNISALARQFNVPYQRLRARIHGRANLSSRPISTKTLDDSQEKALIRWIRQLDNLYSPPTAGMIEQSANQILQRNITDGQSRTVDKNWVYRFIKRLPEEFKLIQQKPKDKKRLDAEDIGVLQHWYDCLEAFIKNIPPKNIYNFDETGFQLGQGKTQKVVTTMPLRAARGNPSKEVGELISAIECIAADGFTLPPYFIFKGTYHLERWYDADIPEEYRISLSPKGYTTDKISFDWIQHFHRHTKHRISTKKEPLDGQPFQVYKHFYRKRNNELAQRGAEMDDKSDFLKEIHSIRTMTFKQRTIRDAFEKRGLYPLDSEKVMKSLREALETAPELEIITTPSPPPSSSSPPSTIRGLRRSISKAQSFINNSPELDQSFVRRLDRVFQSSLETTELAAQLKDDLQQHLRYRKPQDRRKSQKRVKYHGPLTVYDAKRRIADRTEVERLQGLRQIRKTGALEYDKPPQPTNTGDLPSTEAGQVDREGPRLPYWIDTQGDVAPTESKKRLALAIIDFLGSSLKDGTLTADDAESIEIAQSCIADTFKVDPSDEAAVKDAVGGQSLANIYSVYEKLRNKGDSAGAGAQTSSSQKPQAGAPTAESDKLKSEGNAAMARKDYNSAIDLYTKALSIAPSNPIYLSNRAAAYSASGQHEKAAEDAELATAVDPKYSKAWSRLGLARFDLADFHGAKEAYEKGIEAEGNGGSEAMKRGLETSKRKIAESTRGAEPPADAVDDAAGASRGAGGMPDLSSLAGLMGGGRGGGGGMPDLSSLMNNPMFSSMAQNLMSNPDMLNNLMSNPQLRQMADNFGRGGGMPDMSSLMSDPNIADMARNLMGGGGAGGAGGAGRGQ</sequence>
<dbReference type="InterPro" id="IPR006600">
    <property type="entry name" value="HTH_CenpB_DNA-bd_dom"/>
</dbReference>
<keyword evidence="2" id="KW-0677">Repeat</keyword>
<dbReference type="VEuPathDB" id="FungiDB:AO090001000644"/>
<reference evidence="8 9" key="1">
    <citation type="submission" date="2016-10" db="EMBL/GenBank/DDBJ databases">
        <title>Genome sequencing of Aspergillus oryzae BCC7051.</title>
        <authorList>
            <person name="Thammarongtham C."/>
            <person name="Vorapreeda T."/>
            <person name="Nookaew I."/>
            <person name="Srisuk T."/>
            <person name="Land M."/>
            <person name="Jeennor S."/>
            <person name="Laoteng K."/>
        </authorList>
    </citation>
    <scope>NUCLEOTIDE SEQUENCE [LARGE SCALE GENOMIC DNA]</scope>
    <source>
        <strain evidence="8 9">BCC7051</strain>
    </source>
</reference>
<feature type="domain" description="HTH CENPB-type" evidence="7">
    <location>
        <begin position="53"/>
        <end position="126"/>
    </location>
</feature>
<feature type="repeat" description="TPR" evidence="5">
    <location>
        <begin position="621"/>
        <end position="654"/>
    </location>
</feature>
<evidence type="ECO:0000259" key="7">
    <source>
        <dbReference type="PROSITE" id="PS51253"/>
    </source>
</evidence>
<dbReference type="InterPro" id="IPR032374">
    <property type="entry name" value="SGTA_dimer"/>
</dbReference>
<feature type="region of interest" description="Disordered" evidence="6">
    <location>
        <begin position="476"/>
        <end position="504"/>
    </location>
</feature>